<dbReference type="InterPro" id="IPR027277">
    <property type="entry name" value="NadC/ModD"/>
</dbReference>
<dbReference type="Pfam" id="PF01729">
    <property type="entry name" value="QRPTase_C"/>
    <property type="match status" value="1"/>
</dbReference>
<comment type="similarity">
    <text evidence="2">Belongs to the NadC/ModD family.</text>
</comment>
<evidence type="ECO:0000256" key="3">
    <source>
        <dbReference type="ARBA" id="ARBA00022676"/>
    </source>
</evidence>
<keyword evidence="3" id="KW-0808">Transferase</keyword>
<keyword evidence="6" id="KW-1185">Reference proteome</keyword>
<evidence type="ECO:0000313" key="5">
    <source>
        <dbReference type="EMBL" id="OMP03940.1"/>
    </source>
</evidence>
<dbReference type="UniPathway" id="UPA00253"/>
<evidence type="ECO:0000259" key="4">
    <source>
        <dbReference type="Pfam" id="PF01729"/>
    </source>
</evidence>
<feature type="domain" description="Quinolinate phosphoribosyl transferase C-terminal" evidence="4">
    <location>
        <begin position="7"/>
        <end position="81"/>
    </location>
</feature>
<dbReference type="GO" id="GO:0004514">
    <property type="term" value="F:nicotinate-nucleotide diphosphorylase (carboxylating) activity"/>
    <property type="evidence" value="ECO:0007669"/>
    <property type="project" value="InterPro"/>
</dbReference>
<evidence type="ECO:0000313" key="6">
    <source>
        <dbReference type="Proteomes" id="UP000187203"/>
    </source>
</evidence>
<comment type="pathway">
    <text evidence="1">Cofactor biosynthesis; NAD(+) biosynthesis.</text>
</comment>
<accession>A0A1R3KA12</accession>
<dbReference type="GO" id="GO:0034213">
    <property type="term" value="P:quinolinate catabolic process"/>
    <property type="evidence" value="ECO:0007669"/>
    <property type="project" value="TreeGrafter"/>
</dbReference>
<dbReference type="Proteomes" id="UP000187203">
    <property type="component" value="Unassembled WGS sequence"/>
</dbReference>
<dbReference type="PANTHER" id="PTHR32179:SF3">
    <property type="entry name" value="NICOTINATE-NUCLEOTIDE PYROPHOSPHORYLASE [CARBOXYLATING]"/>
    <property type="match status" value="1"/>
</dbReference>
<dbReference type="InterPro" id="IPR002638">
    <property type="entry name" value="Quinolinate_PRibosylTrfase_C"/>
</dbReference>
<dbReference type="EMBL" id="AWUE01014363">
    <property type="protein sequence ID" value="OMP03940.1"/>
    <property type="molecule type" value="Genomic_DNA"/>
</dbReference>
<gene>
    <name evidence="5" type="ORF">COLO4_10085</name>
</gene>
<sequence>MADAASPAYILETRKTAPGLRVVDKWTVLIGGGRNHRLGLFDMVLIKDNHISIAGGISNALRAVDQYLERENVQMEVEIKLEKVELPTYPARKKPERLEMGSHCRLNIDLAKHLTMSVFVESLAYPPLISCQTCDYLRSGE</sequence>
<dbReference type="OrthoDB" id="10067394at2759"/>
<dbReference type="GO" id="GO:0005737">
    <property type="term" value="C:cytoplasm"/>
    <property type="evidence" value="ECO:0007669"/>
    <property type="project" value="TreeGrafter"/>
</dbReference>
<dbReference type="STRING" id="93759.A0A1R3KA12"/>
<dbReference type="Gene3D" id="3.20.20.70">
    <property type="entry name" value="Aldolase class I"/>
    <property type="match status" value="1"/>
</dbReference>
<dbReference type="InterPro" id="IPR036068">
    <property type="entry name" value="Nicotinate_pribotase-like_C"/>
</dbReference>
<dbReference type="GO" id="GO:0009435">
    <property type="term" value="P:NAD+ biosynthetic process"/>
    <property type="evidence" value="ECO:0007669"/>
    <property type="project" value="UniProtKB-UniPathway"/>
</dbReference>
<protein>
    <recommendedName>
        <fullName evidence="4">Quinolinate phosphoribosyl transferase C-terminal domain-containing protein</fullName>
    </recommendedName>
</protein>
<evidence type="ECO:0000256" key="1">
    <source>
        <dbReference type="ARBA" id="ARBA00004790"/>
    </source>
</evidence>
<organism evidence="5 6">
    <name type="scientific">Corchorus olitorius</name>
    <dbReference type="NCBI Taxonomy" id="93759"/>
    <lineage>
        <taxon>Eukaryota</taxon>
        <taxon>Viridiplantae</taxon>
        <taxon>Streptophyta</taxon>
        <taxon>Embryophyta</taxon>
        <taxon>Tracheophyta</taxon>
        <taxon>Spermatophyta</taxon>
        <taxon>Magnoliopsida</taxon>
        <taxon>eudicotyledons</taxon>
        <taxon>Gunneridae</taxon>
        <taxon>Pentapetalae</taxon>
        <taxon>rosids</taxon>
        <taxon>malvids</taxon>
        <taxon>Malvales</taxon>
        <taxon>Malvaceae</taxon>
        <taxon>Grewioideae</taxon>
        <taxon>Apeibeae</taxon>
        <taxon>Corchorus</taxon>
    </lineage>
</organism>
<reference evidence="6" key="1">
    <citation type="submission" date="2013-09" db="EMBL/GenBank/DDBJ databases">
        <title>Corchorus olitorius genome sequencing.</title>
        <authorList>
            <person name="Alam M."/>
            <person name="Haque M.S."/>
            <person name="Islam M.S."/>
            <person name="Emdad E.M."/>
            <person name="Islam M.M."/>
            <person name="Ahmed B."/>
            <person name="Halim A."/>
            <person name="Hossen Q.M.M."/>
            <person name="Hossain M.Z."/>
            <person name="Ahmed R."/>
            <person name="Khan M.M."/>
            <person name="Islam R."/>
            <person name="Rashid M.M."/>
            <person name="Khan S.A."/>
            <person name="Rahman M.S."/>
            <person name="Alam M."/>
            <person name="Yahiya A.S."/>
            <person name="Khan M.S."/>
            <person name="Azam M.S."/>
            <person name="Haque T."/>
            <person name="Lashkar M.Z.H."/>
            <person name="Akhand A.I."/>
            <person name="Morshed G."/>
            <person name="Roy S."/>
            <person name="Uddin K.S."/>
            <person name="Rabeya T."/>
            <person name="Hossain A.S."/>
            <person name="Chowdhury A."/>
            <person name="Snigdha A.R."/>
            <person name="Mortoza M.S."/>
            <person name="Matin S.A."/>
            <person name="Hoque S.M.E."/>
            <person name="Islam M.K."/>
            <person name="Roy D.K."/>
            <person name="Haider R."/>
            <person name="Moosa M.M."/>
            <person name="Elias S.M."/>
            <person name="Hasan A.M."/>
            <person name="Jahan S."/>
            <person name="Shafiuddin M."/>
            <person name="Mahmood N."/>
            <person name="Shommy N.S."/>
        </authorList>
    </citation>
    <scope>NUCLEOTIDE SEQUENCE [LARGE SCALE GENOMIC DNA]</scope>
    <source>
        <strain evidence="6">cv. O-4</strain>
    </source>
</reference>
<evidence type="ECO:0000256" key="2">
    <source>
        <dbReference type="ARBA" id="ARBA00009400"/>
    </source>
</evidence>
<dbReference type="PANTHER" id="PTHR32179">
    <property type="entry name" value="NICOTINATE-NUCLEOTIDE PYROPHOSPHORYLASE [CARBOXYLATING]"/>
    <property type="match status" value="1"/>
</dbReference>
<dbReference type="AlphaFoldDB" id="A0A1R3KA12"/>
<dbReference type="SUPFAM" id="SSF51690">
    <property type="entry name" value="Nicotinate/Quinolinate PRTase C-terminal domain-like"/>
    <property type="match status" value="1"/>
</dbReference>
<name>A0A1R3KA12_9ROSI</name>
<proteinExistence type="inferred from homology"/>
<keyword evidence="3" id="KW-0328">Glycosyltransferase</keyword>
<dbReference type="InterPro" id="IPR013785">
    <property type="entry name" value="Aldolase_TIM"/>
</dbReference>
<comment type="caution">
    <text evidence="5">The sequence shown here is derived from an EMBL/GenBank/DDBJ whole genome shotgun (WGS) entry which is preliminary data.</text>
</comment>